<evidence type="ECO:0000313" key="2">
    <source>
        <dbReference type="Proteomes" id="UP000315017"/>
    </source>
</evidence>
<dbReference type="RefSeq" id="WP_145087891.1">
    <property type="nucleotide sequence ID" value="NZ_CP036274.1"/>
</dbReference>
<keyword evidence="2" id="KW-1185">Reference proteome</keyword>
<sequence precursor="true">MNRSFLFFVLMTLLGGANRLPAVDVVFSGPQVGEQLPAFKVRGVLGDAAGKELDFVTQAAGKPLVLIFLHDVNRQSIGMLRTLSGYTVGREQDGLHTGVILLDDDATAAENTLKRISHALTPKAPTGVSPDGREGPGAYGLNRNVMLTILVGKDGKVTANFALVQPSLQVDLPKILDEVVKVAGGKAPKLEELAGMPARPAANEQDPNLRGLLTPVIRRDAQPEDVDRAAKRVEEYVANNEATRKEVGRIANTIIKAGKLKDYGTPRAQEYLQKWAKEFGTPAAEAPQKKSGEER</sequence>
<reference evidence="1 2" key="1">
    <citation type="submission" date="2019-02" db="EMBL/GenBank/DDBJ databases">
        <title>Deep-cultivation of Planctomycetes and their phenomic and genomic characterization uncovers novel biology.</title>
        <authorList>
            <person name="Wiegand S."/>
            <person name="Jogler M."/>
            <person name="Boedeker C."/>
            <person name="Pinto D."/>
            <person name="Vollmers J."/>
            <person name="Rivas-Marin E."/>
            <person name="Kohn T."/>
            <person name="Peeters S.H."/>
            <person name="Heuer A."/>
            <person name="Rast P."/>
            <person name="Oberbeckmann S."/>
            <person name="Bunk B."/>
            <person name="Jeske O."/>
            <person name="Meyerdierks A."/>
            <person name="Storesund J.E."/>
            <person name="Kallscheuer N."/>
            <person name="Luecker S."/>
            <person name="Lage O.M."/>
            <person name="Pohl T."/>
            <person name="Merkel B.J."/>
            <person name="Hornburger P."/>
            <person name="Mueller R.-W."/>
            <person name="Bruemmer F."/>
            <person name="Labrenz M."/>
            <person name="Spormann A.M."/>
            <person name="Op den Camp H."/>
            <person name="Overmann J."/>
            <person name="Amann R."/>
            <person name="Jetten M.S.M."/>
            <person name="Mascher T."/>
            <person name="Medema M.H."/>
            <person name="Devos D.P."/>
            <person name="Kaster A.-K."/>
            <person name="Ovreas L."/>
            <person name="Rohde M."/>
            <person name="Galperin M.Y."/>
            <person name="Jogler C."/>
        </authorList>
    </citation>
    <scope>NUCLEOTIDE SEQUENCE [LARGE SCALE GENOMIC DNA]</scope>
    <source>
        <strain evidence="1 2">ETA_A8</strain>
    </source>
</reference>
<evidence type="ECO:0008006" key="3">
    <source>
        <dbReference type="Google" id="ProtNLM"/>
    </source>
</evidence>
<accession>A0A517YA25</accession>
<protein>
    <recommendedName>
        <fullName evidence="3">Thioredoxin domain-containing protein</fullName>
    </recommendedName>
</protein>
<dbReference type="AlphaFoldDB" id="A0A517YA25"/>
<dbReference type="KEGG" id="aagg:ETAA8_20960"/>
<gene>
    <name evidence="1" type="ORF">ETAA8_20960</name>
</gene>
<evidence type="ECO:0000313" key="1">
    <source>
        <dbReference type="EMBL" id="QDU27012.1"/>
    </source>
</evidence>
<proteinExistence type="predicted"/>
<dbReference type="OrthoDB" id="279801at2"/>
<organism evidence="1 2">
    <name type="scientific">Anatilimnocola aggregata</name>
    <dbReference type="NCBI Taxonomy" id="2528021"/>
    <lineage>
        <taxon>Bacteria</taxon>
        <taxon>Pseudomonadati</taxon>
        <taxon>Planctomycetota</taxon>
        <taxon>Planctomycetia</taxon>
        <taxon>Pirellulales</taxon>
        <taxon>Pirellulaceae</taxon>
        <taxon>Anatilimnocola</taxon>
    </lineage>
</organism>
<name>A0A517YA25_9BACT</name>
<dbReference type="Proteomes" id="UP000315017">
    <property type="component" value="Chromosome"/>
</dbReference>
<dbReference type="EMBL" id="CP036274">
    <property type="protein sequence ID" value="QDU27012.1"/>
    <property type="molecule type" value="Genomic_DNA"/>
</dbReference>